<dbReference type="PROSITE" id="PS00217">
    <property type="entry name" value="SUGAR_TRANSPORT_2"/>
    <property type="match status" value="1"/>
</dbReference>
<feature type="domain" description="Major facilitator superfamily (MFS) profile" evidence="10">
    <location>
        <begin position="15"/>
        <end position="440"/>
    </location>
</feature>
<evidence type="ECO:0000256" key="8">
    <source>
        <dbReference type="ARBA" id="ARBA00023180"/>
    </source>
</evidence>
<feature type="transmembrane region" description="Helical" evidence="9">
    <location>
        <begin position="348"/>
        <end position="373"/>
    </location>
</feature>
<evidence type="ECO:0000259" key="10">
    <source>
        <dbReference type="PROSITE" id="PS50850"/>
    </source>
</evidence>
<feature type="transmembrane region" description="Helical" evidence="9">
    <location>
        <begin position="314"/>
        <end position="336"/>
    </location>
</feature>
<evidence type="ECO:0000256" key="9">
    <source>
        <dbReference type="SAM" id="Phobius"/>
    </source>
</evidence>
<protein>
    <recommendedName>
        <fullName evidence="10">Major facilitator superfamily (MFS) profile domain-containing protein</fullName>
    </recommendedName>
</protein>
<dbReference type="InterPro" id="IPR036259">
    <property type="entry name" value="MFS_trans_sf"/>
</dbReference>
<evidence type="ECO:0000256" key="6">
    <source>
        <dbReference type="ARBA" id="ARBA00022989"/>
    </source>
</evidence>
<evidence type="ECO:0000256" key="7">
    <source>
        <dbReference type="ARBA" id="ARBA00023136"/>
    </source>
</evidence>
<dbReference type="Pfam" id="PF00083">
    <property type="entry name" value="Sugar_tr"/>
    <property type="match status" value="1"/>
</dbReference>
<feature type="transmembrane region" description="Helical" evidence="9">
    <location>
        <begin position="86"/>
        <end position="103"/>
    </location>
</feature>
<gene>
    <name evidence="11" type="ORF">RN001_015433</name>
</gene>
<comment type="subcellular location">
    <subcellularLocation>
        <location evidence="1">Cell membrane</location>
        <topology evidence="1">Multi-pass membrane protein</topology>
    </subcellularLocation>
</comment>
<accession>A0AAN7SDC4</accession>
<proteinExistence type="predicted"/>
<dbReference type="GO" id="GO:0005886">
    <property type="term" value="C:plasma membrane"/>
    <property type="evidence" value="ECO:0007669"/>
    <property type="project" value="UniProtKB-SubCell"/>
</dbReference>
<dbReference type="InterPro" id="IPR003663">
    <property type="entry name" value="Sugar/inositol_transpt"/>
</dbReference>
<dbReference type="FunFam" id="1.20.1250.20:FF:000218">
    <property type="entry name" value="facilitated trehalose transporter Tret1"/>
    <property type="match status" value="1"/>
</dbReference>
<keyword evidence="4" id="KW-0762">Sugar transport</keyword>
<dbReference type="EMBL" id="JARPUR010000007">
    <property type="protein sequence ID" value="KAK4873404.1"/>
    <property type="molecule type" value="Genomic_DNA"/>
</dbReference>
<feature type="transmembrane region" description="Helical" evidence="9">
    <location>
        <begin position="109"/>
        <end position="129"/>
    </location>
</feature>
<dbReference type="Proteomes" id="UP001353858">
    <property type="component" value="Unassembled WGS sequence"/>
</dbReference>
<evidence type="ECO:0000313" key="12">
    <source>
        <dbReference type="Proteomes" id="UP001353858"/>
    </source>
</evidence>
<keyword evidence="12" id="KW-1185">Reference proteome</keyword>
<keyword evidence="6 9" id="KW-1133">Transmembrane helix</keyword>
<evidence type="ECO:0000256" key="4">
    <source>
        <dbReference type="ARBA" id="ARBA00022597"/>
    </source>
</evidence>
<sequence length="459" mass="51017">MMKIQLRGKLLQFFVFFAGSINVLLCGLHLGWPSPSVPQLLSSSSVISLTNDEGSWLASILLIGGICGAILSAVILDIIGRKKMMLLTSLALFGAWLMIAFAHTVLELYIARFIAGISDGFVFCCLPLYLAEVGASEIRGFLLSGITVAYVFGVFLANLLGSFFNIATVALLSSALSLGAICSCLFIPESPYFYVINGDIDKAKISMQLFSGRDAVETSLNIIINDLKEQKKEKGNWLQVFTDASNRKSFWTVVLLRFFQQSTGFIGIVFYTQTLFKSVSADVSSIVFVSIFYSLQIFGSIINAVIIDRIGRRPLVIVSMFTIIVALFIITCYFTLQNLSQIDVTMYYWLLIFGFFLFIVGYSIGLHNIPILLIGEIFPLHVKAFAAAIIDIFYGLFSTMVSKFFQYTKDEFGVHVPFIAFTICSVCSMPFIIYCIPETKGKTLEEIQNQLQNKKKSKI</sequence>
<comment type="caution">
    <text evidence="11">The sequence shown here is derived from an EMBL/GenBank/DDBJ whole genome shotgun (WGS) entry which is preliminary data.</text>
</comment>
<dbReference type="PRINTS" id="PR00171">
    <property type="entry name" value="SUGRTRNSPORT"/>
</dbReference>
<name>A0AAN7SDC4_9COLE</name>
<evidence type="ECO:0000313" key="11">
    <source>
        <dbReference type="EMBL" id="KAK4873404.1"/>
    </source>
</evidence>
<dbReference type="AlphaFoldDB" id="A0AAN7SDC4"/>
<keyword evidence="2" id="KW-0813">Transport</keyword>
<evidence type="ECO:0000256" key="1">
    <source>
        <dbReference type="ARBA" id="ARBA00004651"/>
    </source>
</evidence>
<dbReference type="InterPro" id="IPR005829">
    <property type="entry name" value="Sugar_transporter_CS"/>
</dbReference>
<keyword evidence="8" id="KW-0325">Glycoprotein</keyword>
<dbReference type="PROSITE" id="PS00216">
    <property type="entry name" value="SUGAR_TRANSPORT_1"/>
    <property type="match status" value="1"/>
</dbReference>
<organism evidence="11 12">
    <name type="scientific">Aquatica leii</name>
    <dbReference type="NCBI Taxonomy" id="1421715"/>
    <lineage>
        <taxon>Eukaryota</taxon>
        <taxon>Metazoa</taxon>
        <taxon>Ecdysozoa</taxon>
        <taxon>Arthropoda</taxon>
        <taxon>Hexapoda</taxon>
        <taxon>Insecta</taxon>
        <taxon>Pterygota</taxon>
        <taxon>Neoptera</taxon>
        <taxon>Endopterygota</taxon>
        <taxon>Coleoptera</taxon>
        <taxon>Polyphaga</taxon>
        <taxon>Elateriformia</taxon>
        <taxon>Elateroidea</taxon>
        <taxon>Lampyridae</taxon>
        <taxon>Luciolinae</taxon>
        <taxon>Aquatica</taxon>
    </lineage>
</organism>
<dbReference type="PROSITE" id="PS50850">
    <property type="entry name" value="MFS"/>
    <property type="match status" value="1"/>
</dbReference>
<dbReference type="InterPro" id="IPR050549">
    <property type="entry name" value="MFS_Trehalose_Transporter"/>
</dbReference>
<dbReference type="GO" id="GO:0022857">
    <property type="term" value="F:transmembrane transporter activity"/>
    <property type="evidence" value="ECO:0007669"/>
    <property type="project" value="InterPro"/>
</dbReference>
<dbReference type="SUPFAM" id="SSF103473">
    <property type="entry name" value="MFS general substrate transporter"/>
    <property type="match status" value="1"/>
</dbReference>
<feature type="transmembrane region" description="Helical" evidence="9">
    <location>
        <begin position="250"/>
        <end position="271"/>
    </location>
</feature>
<feature type="transmembrane region" description="Helical" evidence="9">
    <location>
        <begin position="141"/>
        <end position="160"/>
    </location>
</feature>
<feature type="transmembrane region" description="Helical" evidence="9">
    <location>
        <begin position="283"/>
        <end position="307"/>
    </location>
</feature>
<evidence type="ECO:0000256" key="5">
    <source>
        <dbReference type="ARBA" id="ARBA00022692"/>
    </source>
</evidence>
<reference evidence="12" key="1">
    <citation type="submission" date="2023-01" db="EMBL/GenBank/DDBJ databases">
        <title>Key to firefly adult light organ development and bioluminescence: homeobox transcription factors regulate luciferase expression and transportation to peroxisome.</title>
        <authorList>
            <person name="Fu X."/>
        </authorList>
    </citation>
    <scope>NUCLEOTIDE SEQUENCE [LARGE SCALE GENOMIC DNA]</scope>
</reference>
<dbReference type="InterPro" id="IPR005828">
    <property type="entry name" value="MFS_sugar_transport-like"/>
</dbReference>
<dbReference type="PANTHER" id="PTHR48021">
    <property type="match status" value="1"/>
</dbReference>
<keyword evidence="5 9" id="KW-0812">Transmembrane</keyword>
<dbReference type="PANTHER" id="PTHR48021:SF46">
    <property type="entry name" value="MAJOR FACILITATOR SUPERFAMILY (MFS) PROFILE DOMAIN-CONTAINING PROTEIN"/>
    <property type="match status" value="1"/>
</dbReference>
<dbReference type="InterPro" id="IPR020846">
    <property type="entry name" value="MFS_dom"/>
</dbReference>
<feature type="transmembrane region" description="Helical" evidence="9">
    <location>
        <begin position="56"/>
        <end position="79"/>
    </location>
</feature>
<evidence type="ECO:0000256" key="2">
    <source>
        <dbReference type="ARBA" id="ARBA00022448"/>
    </source>
</evidence>
<evidence type="ECO:0000256" key="3">
    <source>
        <dbReference type="ARBA" id="ARBA00022475"/>
    </source>
</evidence>
<keyword evidence="3" id="KW-1003">Cell membrane</keyword>
<feature type="transmembrane region" description="Helical" evidence="9">
    <location>
        <begin position="417"/>
        <end position="436"/>
    </location>
</feature>
<dbReference type="Gene3D" id="1.20.1250.20">
    <property type="entry name" value="MFS general substrate transporter like domains"/>
    <property type="match status" value="1"/>
</dbReference>
<feature type="transmembrane region" description="Helical" evidence="9">
    <location>
        <begin position="166"/>
        <end position="187"/>
    </location>
</feature>
<keyword evidence="7 9" id="KW-0472">Membrane</keyword>
<feature type="transmembrane region" description="Helical" evidence="9">
    <location>
        <begin position="12"/>
        <end position="32"/>
    </location>
</feature>